<sequence length="363" mass="41175">MLRHQNISIRHFAKKDLTAFADWVRPQLSKSGLNMAVITDTHDRTAFSRTFYGPNGYWHVQEQHWLAGELPIDWRIHLGDLVDGSEPSFLTLWRLRNIVADYEADSLPYVIAKGNHDDNDKYAERNRRFAGSFHPWVFNETVLRPMGLQVGGPTISRHGLSYFDWANVRVIVMNTSDVPVRWVSGRKNYDLKKTLAMTAGQIQELIDALQTAGSRDVLIMSHAPVMTRSGKPGLRYNGKQVHEVLRAFNAKLAGQVQFGEHGDFGGQATFDFAQTNGTIIAAVAGHWHTEEDFRINGIHYSLLNCSALMGRLHGLTTNYNRKWNRLINTPSEYSGYVVAVEPQSRRLKLFGYGAASPLRQFEY</sequence>
<dbReference type="SUPFAM" id="SSF56300">
    <property type="entry name" value="Metallo-dependent phosphatases"/>
    <property type="match status" value="1"/>
</dbReference>
<dbReference type="Proteomes" id="UP001597199">
    <property type="component" value="Unassembled WGS sequence"/>
</dbReference>
<evidence type="ECO:0000259" key="1">
    <source>
        <dbReference type="Pfam" id="PF00149"/>
    </source>
</evidence>
<protein>
    <submittedName>
        <fullName evidence="2">Metallophosphoesterase family protein</fullName>
        <ecNumber evidence="2">3.1.-.-</ecNumber>
    </submittedName>
</protein>
<gene>
    <name evidence="2" type="ORF">ACFQ41_02475</name>
</gene>
<feature type="domain" description="Calcineurin-like phosphoesterase" evidence="1">
    <location>
        <begin position="35"/>
        <end position="289"/>
    </location>
</feature>
<dbReference type="Pfam" id="PF00149">
    <property type="entry name" value="Metallophos"/>
    <property type="match status" value="1"/>
</dbReference>
<reference evidence="3" key="1">
    <citation type="journal article" date="2019" name="Int. J. Syst. Evol. Microbiol.">
        <title>The Global Catalogue of Microorganisms (GCM) 10K type strain sequencing project: providing services to taxonomists for standard genome sequencing and annotation.</title>
        <authorList>
            <consortium name="The Broad Institute Genomics Platform"/>
            <consortium name="The Broad Institute Genome Sequencing Center for Infectious Disease"/>
            <person name="Wu L."/>
            <person name="Ma J."/>
        </authorList>
    </citation>
    <scope>NUCLEOTIDE SEQUENCE [LARGE SCALE GENOMIC DNA]</scope>
    <source>
        <strain evidence="3">CCM 9110</strain>
    </source>
</reference>
<keyword evidence="2" id="KW-0378">Hydrolase</keyword>
<dbReference type="EMBL" id="JBHTOA010000016">
    <property type="protein sequence ID" value="MFD1398169.1"/>
    <property type="molecule type" value="Genomic_DNA"/>
</dbReference>
<comment type="caution">
    <text evidence="2">The sequence shown here is derived from an EMBL/GenBank/DDBJ whole genome shotgun (WGS) entry which is preliminary data.</text>
</comment>
<name>A0ABW4BCX0_9LACO</name>
<dbReference type="Gene3D" id="3.60.21.10">
    <property type="match status" value="1"/>
</dbReference>
<accession>A0ABW4BCX0</accession>
<dbReference type="EC" id="3.1.-.-" evidence="2"/>
<dbReference type="InterPro" id="IPR004843">
    <property type="entry name" value="Calcineurin-like_PHP"/>
</dbReference>
<evidence type="ECO:0000313" key="2">
    <source>
        <dbReference type="EMBL" id="MFD1398169.1"/>
    </source>
</evidence>
<keyword evidence="3" id="KW-1185">Reference proteome</keyword>
<dbReference type="InterPro" id="IPR029052">
    <property type="entry name" value="Metallo-depent_PP-like"/>
</dbReference>
<dbReference type="RefSeq" id="WP_204117956.1">
    <property type="nucleotide sequence ID" value="NZ_BOLV01000001.1"/>
</dbReference>
<organism evidence="2 3">
    <name type="scientific">Lacticaseibacillus suilingensis</name>
    <dbReference type="NCBI Taxonomy" id="2799577"/>
    <lineage>
        <taxon>Bacteria</taxon>
        <taxon>Bacillati</taxon>
        <taxon>Bacillota</taxon>
        <taxon>Bacilli</taxon>
        <taxon>Lactobacillales</taxon>
        <taxon>Lactobacillaceae</taxon>
        <taxon>Lacticaseibacillus</taxon>
    </lineage>
</organism>
<dbReference type="GO" id="GO:0016787">
    <property type="term" value="F:hydrolase activity"/>
    <property type="evidence" value="ECO:0007669"/>
    <property type="project" value="UniProtKB-KW"/>
</dbReference>
<evidence type="ECO:0000313" key="3">
    <source>
        <dbReference type="Proteomes" id="UP001597199"/>
    </source>
</evidence>
<proteinExistence type="predicted"/>